<organism evidence="2 3">
    <name type="scientific">Candidatus Gottesmanbacteria bacterium GW2011_GWB1_49_7</name>
    <dbReference type="NCBI Taxonomy" id="1618448"/>
    <lineage>
        <taxon>Bacteria</taxon>
        <taxon>Candidatus Gottesmaniibacteriota</taxon>
    </lineage>
</organism>
<dbReference type="PANTHER" id="PTHR45629:SF7">
    <property type="entry name" value="DNA EXCISION REPAIR PROTEIN ERCC-6-RELATED"/>
    <property type="match status" value="1"/>
</dbReference>
<dbReference type="InterPro" id="IPR027417">
    <property type="entry name" value="P-loop_NTPase"/>
</dbReference>
<evidence type="ECO:0000313" key="3">
    <source>
        <dbReference type="Proteomes" id="UP000034588"/>
    </source>
</evidence>
<dbReference type="InterPro" id="IPR000330">
    <property type="entry name" value="SNF2_N"/>
</dbReference>
<protein>
    <submittedName>
        <fullName evidence="2">Protein, SNF2 family</fullName>
    </submittedName>
</protein>
<reference evidence="2 3" key="1">
    <citation type="journal article" date="2015" name="Nature">
        <title>rRNA introns, odd ribosomes, and small enigmatic genomes across a large radiation of phyla.</title>
        <authorList>
            <person name="Brown C.T."/>
            <person name="Hug L.A."/>
            <person name="Thomas B.C."/>
            <person name="Sharon I."/>
            <person name="Castelle C.J."/>
            <person name="Singh A."/>
            <person name="Wilkins M.J."/>
            <person name="Williams K.H."/>
            <person name="Banfield J.F."/>
        </authorList>
    </citation>
    <scope>NUCLEOTIDE SEQUENCE [LARGE SCALE GENOMIC DNA]</scope>
</reference>
<evidence type="ECO:0000259" key="1">
    <source>
        <dbReference type="PROSITE" id="PS51192"/>
    </source>
</evidence>
<proteinExistence type="predicted"/>
<accession>A0A0G1W3H6</accession>
<dbReference type="Proteomes" id="UP000034588">
    <property type="component" value="Unassembled WGS sequence"/>
</dbReference>
<dbReference type="PANTHER" id="PTHR45629">
    <property type="entry name" value="SNF2/RAD54 FAMILY MEMBER"/>
    <property type="match status" value="1"/>
</dbReference>
<name>A0A0G1W3H6_9BACT</name>
<dbReference type="Gene3D" id="3.40.50.10810">
    <property type="entry name" value="Tandem AAA-ATPase domain"/>
    <property type="match status" value="1"/>
</dbReference>
<dbReference type="SUPFAM" id="SSF52540">
    <property type="entry name" value="P-loop containing nucleoside triphosphate hydrolases"/>
    <property type="match status" value="2"/>
</dbReference>
<evidence type="ECO:0000313" key="2">
    <source>
        <dbReference type="EMBL" id="KKW13253.1"/>
    </source>
</evidence>
<dbReference type="EMBL" id="LCQD01000003">
    <property type="protein sequence ID" value="KKW13253.1"/>
    <property type="molecule type" value="Genomic_DNA"/>
</dbReference>
<dbReference type="PROSITE" id="PS51192">
    <property type="entry name" value="HELICASE_ATP_BIND_1"/>
    <property type="match status" value="1"/>
</dbReference>
<dbReference type="Gene3D" id="3.40.50.300">
    <property type="entry name" value="P-loop containing nucleotide triphosphate hydrolases"/>
    <property type="match status" value="1"/>
</dbReference>
<dbReference type="InterPro" id="IPR014001">
    <property type="entry name" value="Helicase_ATP-bd"/>
</dbReference>
<dbReference type="Pfam" id="PF00176">
    <property type="entry name" value="SNF2-rel_dom"/>
    <property type="match status" value="1"/>
</dbReference>
<dbReference type="GO" id="GO:0005524">
    <property type="term" value="F:ATP binding"/>
    <property type="evidence" value="ECO:0007669"/>
    <property type="project" value="InterPro"/>
</dbReference>
<gene>
    <name evidence="2" type="ORF">UY48_C0003G0075</name>
</gene>
<sequence length="442" mass="49763">MSLWAHQKDAITLGIHRGSAGIFHPPGSGKSRIICEILKQLGREAYPVLILTVVEQYEVWPVEMQKWLPGVRVRTAVAVSAKKRAHEVTLCAGVCVINYESFYASRGMIASRGFKTVVLDEAWRISNPAAKTTQAVQTYMEDAKHRFVLSPWPTRKALKDVFSLVRFVDLGESLGKSSSGFNHTYMIPHPAGFGWLVRSGADKEVARKISSCCSIAHDQDIKGYTGVPDPVYSTISVKLRDEDKERYDLIVDEWQSGEEEILGAGVKYLRTLQASSGVFEGQFDPGFPKTRELVNQIKLIGDDEKIIVYGWFRPEIFGLSEVITAETGRPVMIAVGGMTESMGKLLQRWRETTGAVLVCQSAKTAGWHAHEARHCFFHSQPPTAMQRFQAIRRLSRPPQKRIVRVVDLVSRETLDRDVLDGLKTQRDFMDTFRRLVGQRQNR</sequence>
<dbReference type="AlphaFoldDB" id="A0A0G1W3H6"/>
<feature type="domain" description="Helicase ATP-binding" evidence="1">
    <location>
        <begin position="11"/>
        <end position="171"/>
    </location>
</feature>
<dbReference type="InterPro" id="IPR038718">
    <property type="entry name" value="SNF2-like_sf"/>
</dbReference>
<comment type="caution">
    <text evidence="2">The sequence shown here is derived from an EMBL/GenBank/DDBJ whole genome shotgun (WGS) entry which is preliminary data.</text>
</comment>
<dbReference type="InterPro" id="IPR050496">
    <property type="entry name" value="SNF2_RAD54_helicase_repair"/>
</dbReference>